<reference evidence="6 7" key="1">
    <citation type="journal article" date="2010" name="PLoS ONE">
        <title>The Waddlia genome: a window into chlamydial biology.</title>
        <authorList>
            <person name="Bertelli C."/>
            <person name="Collyn F."/>
            <person name="Croxatto A."/>
            <person name="Ruckert C."/>
            <person name="Polkinghorne A."/>
            <person name="Kebbi-Beghdadi C."/>
            <person name="Goesmann A."/>
            <person name="Vaughan L."/>
            <person name="Greub G."/>
        </authorList>
    </citation>
    <scope>NUCLEOTIDE SEQUENCE [LARGE SCALE GENOMIC DNA]</scope>
    <source>
        <strain evidence="7">ATCC VR-1470 / WSU 86-1044</strain>
    </source>
</reference>
<proteinExistence type="predicted"/>
<dbReference type="AlphaFoldDB" id="D6YVX1"/>
<feature type="binding site" evidence="5">
    <location>
        <begin position="160"/>
        <end position="163"/>
    </location>
    <ligand>
        <name>spermidine</name>
        <dbReference type="ChEBI" id="CHEBI:57834"/>
    </ligand>
</feature>
<dbReference type="KEGG" id="wch:wcw_0921"/>
<sequence length="339" mass="38863">MNLRKTCFFFLLVILSSCEDNRQRTLHIFTWSEMLDTRLVHEFEKEFNCHVVIDLYDSNESMYAKVKLGNSSYDILFPSNYYLEIMSKQGMVKPLNFDLIPNHLYLDPHYFNSESDPYGIPFMLSYSGLGYRSDQVAPPPSSYNIFGSKEYIGRMTMLNDTREALGAALRTLGHSVNSTDKNAIESAADLVIKWKQNLAKFESEQYKNGLINSEFLICQSYSSDILQVQVEADLVKFSFPEEGAILSIDYITISEHSPEPELAHAFINYMIAPKAAALNIQRTHALTPIPSSYQLLPKHLRENPILFPSEDQLKAMEKIRDLGSDVRLYYDAWERVKGS</sequence>
<dbReference type="PRINTS" id="PR00909">
    <property type="entry name" value="SPERMDNBNDNG"/>
</dbReference>
<keyword evidence="2" id="KW-0813">Transport</keyword>
<evidence type="ECO:0000313" key="6">
    <source>
        <dbReference type="EMBL" id="ADI38282.1"/>
    </source>
</evidence>
<dbReference type="PROSITE" id="PS51257">
    <property type="entry name" value="PROKAR_LIPOPROTEIN"/>
    <property type="match status" value="1"/>
</dbReference>
<dbReference type="HOGENOM" id="CLU_026974_1_3_0"/>
<feature type="binding site" evidence="5">
    <location>
        <position position="81"/>
    </location>
    <ligand>
        <name>spermidine</name>
        <dbReference type="ChEBI" id="CHEBI:57834"/>
    </ligand>
</feature>
<dbReference type="CDD" id="cd13590">
    <property type="entry name" value="PBP2_PotD_PotF_like"/>
    <property type="match status" value="1"/>
</dbReference>
<comment type="subcellular location">
    <subcellularLocation>
        <location evidence="1">Periplasm</location>
    </subcellularLocation>
</comment>
<dbReference type="STRING" id="716544.wcw_0921"/>
<protein>
    <submittedName>
        <fullName evidence="6">Spermidine/putrescine-binding potD protein</fullName>
    </submittedName>
</protein>
<dbReference type="PANTHER" id="PTHR30222">
    <property type="entry name" value="SPERMIDINE/PUTRESCINE-BINDING PERIPLASMIC PROTEIN"/>
    <property type="match status" value="1"/>
</dbReference>
<keyword evidence="3" id="KW-0732">Signal</keyword>
<dbReference type="Proteomes" id="UP000001505">
    <property type="component" value="Chromosome"/>
</dbReference>
<keyword evidence="7" id="KW-1185">Reference proteome</keyword>
<dbReference type="GO" id="GO:0042597">
    <property type="term" value="C:periplasmic space"/>
    <property type="evidence" value="ECO:0007669"/>
    <property type="project" value="UniProtKB-SubCell"/>
</dbReference>
<evidence type="ECO:0000256" key="4">
    <source>
        <dbReference type="ARBA" id="ARBA00022764"/>
    </source>
</evidence>
<dbReference type="EMBL" id="CP001928">
    <property type="protein sequence ID" value="ADI38282.1"/>
    <property type="molecule type" value="Genomic_DNA"/>
</dbReference>
<feature type="binding site" evidence="5">
    <location>
        <position position="33"/>
    </location>
    <ligand>
        <name>spermidine</name>
        <dbReference type="ChEBI" id="CHEBI:57834"/>
    </ligand>
</feature>
<organism evidence="6 7">
    <name type="scientific">Waddlia chondrophila (strain ATCC VR-1470 / WSU 86-1044)</name>
    <dbReference type="NCBI Taxonomy" id="716544"/>
    <lineage>
        <taxon>Bacteria</taxon>
        <taxon>Pseudomonadati</taxon>
        <taxon>Chlamydiota</taxon>
        <taxon>Chlamydiia</taxon>
        <taxon>Parachlamydiales</taxon>
        <taxon>Waddliaceae</taxon>
        <taxon>Waddlia</taxon>
    </lineage>
</organism>
<evidence type="ECO:0000256" key="5">
    <source>
        <dbReference type="PIRSR" id="PIRSR019574-1"/>
    </source>
</evidence>
<evidence type="ECO:0000256" key="3">
    <source>
        <dbReference type="ARBA" id="ARBA00022729"/>
    </source>
</evidence>
<dbReference type="InterPro" id="IPR006059">
    <property type="entry name" value="SBP"/>
</dbReference>
<name>D6YVX1_WADCW</name>
<dbReference type="Pfam" id="PF13416">
    <property type="entry name" value="SBP_bac_8"/>
    <property type="match status" value="1"/>
</dbReference>
<gene>
    <name evidence="6" type="primary">potD</name>
    <name evidence="6" type="ordered locus">wcw_0921</name>
</gene>
<dbReference type="InterPro" id="IPR001188">
    <property type="entry name" value="Sperm_putr-bd"/>
</dbReference>
<dbReference type="PANTHER" id="PTHR30222:SF17">
    <property type="entry name" value="SPERMIDINE_PUTRESCINE-BINDING PERIPLASMIC PROTEIN"/>
    <property type="match status" value="1"/>
</dbReference>
<dbReference type="GO" id="GO:0015846">
    <property type="term" value="P:polyamine transport"/>
    <property type="evidence" value="ECO:0007669"/>
    <property type="project" value="InterPro"/>
</dbReference>
<keyword evidence="4" id="KW-0574">Periplasm</keyword>
<dbReference type="OrthoDB" id="9769319at2"/>
<dbReference type="SUPFAM" id="SSF53850">
    <property type="entry name" value="Periplasmic binding protein-like II"/>
    <property type="match status" value="1"/>
</dbReference>
<dbReference type="Gene3D" id="3.40.190.10">
    <property type="entry name" value="Periplasmic binding protein-like II"/>
    <property type="match status" value="2"/>
</dbReference>
<evidence type="ECO:0000313" key="7">
    <source>
        <dbReference type="Proteomes" id="UP000001505"/>
    </source>
</evidence>
<accession>D6YVX1</accession>
<dbReference type="GO" id="GO:0019808">
    <property type="term" value="F:polyamine binding"/>
    <property type="evidence" value="ECO:0007669"/>
    <property type="project" value="InterPro"/>
</dbReference>
<evidence type="ECO:0000256" key="1">
    <source>
        <dbReference type="ARBA" id="ARBA00004418"/>
    </source>
</evidence>
<evidence type="ECO:0000256" key="2">
    <source>
        <dbReference type="ARBA" id="ARBA00022448"/>
    </source>
</evidence>
<dbReference type="eggNOG" id="COG0687">
    <property type="taxonomic scope" value="Bacteria"/>
</dbReference>
<dbReference type="PIRSF" id="PIRSF019574">
    <property type="entry name" value="Periplasmic_polyamine_BP"/>
    <property type="match status" value="1"/>
</dbReference>